<evidence type="ECO:0000313" key="11">
    <source>
        <dbReference type="Proteomes" id="UP001365846"/>
    </source>
</evidence>
<dbReference type="PRINTS" id="PR00344">
    <property type="entry name" value="BCTRLSENSOR"/>
</dbReference>
<reference evidence="10 11" key="1">
    <citation type="submission" date="2024-03" db="EMBL/GenBank/DDBJ databases">
        <title>Novel species of the genus Variovorax.</title>
        <authorList>
            <person name="Liu Q."/>
            <person name="Xin Y.-H."/>
        </authorList>
    </citation>
    <scope>NUCLEOTIDE SEQUENCE [LARGE SCALE GENOMIC DNA]</scope>
    <source>
        <strain evidence="10 11">KACC 18899</strain>
    </source>
</reference>
<dbReference type="InterPro" id="IPR004358">
    <property type="entry name" value="Sig_transdc_His_kin-like_C"/>
</dbReference>
<comment type="catalytic activity">
    <reaction evidence="1">
        <text>ATP + protein L-histidine = ADP + protein N-phospho-L-histidine.</text>
        <dbReference type="EC" id="2.7.13.3"/>
    </reaction>
</comment>
<dbReference type="CDD" id="cd00082">
    <property type="entry name" value="HisKA"/>
    <property type="match status" value="1"/>
</dbReference>
<dbReference type="PANTHER" id="PTHR43547:SF2">
    <property type="entry name" value="HYBRID SIGNAL TRANSDUCTION HISTIDINE KINASE C"/>
    <property type="match status" value="1"/>
</dbReference>
<dbReference type="InterPro" id="IPR005467">
    <property type="entry name" value="His_kinase_dom"/>
</dbReference>
<dbReference type="PROSITE" id="PS50109">
    <property type="entry name" value="HIS_KIN"/>
    <property type="match status" value="1"/>
</dbReference>
<evidence type="ECO:0000256" key="6">
    <source>
        <dbReference type="PROSITE-ProRule" id="PRU00169"/>
    </source>
</evidence>
<dbReference type="Pfam" id="PF01590">
    <property type="entry name" value="GAF"/>
    <property type="match status" value="1"/>
</dbReference>
<accession>A0ABU8VAE7</accession>
<dbReference type="SUPFAM" id="SSF55781">
    <property type="entry name" value="GAF domain-like"/>
    <property type="match status" value="1"/>
</dbReference>
<dbReference type="SUPFAM" id="SSF52172">
    <property type="entry name" value="CheY-like"/>
    <property type="match status" value="1"/>
</dbReference>
<keyword evidence="10" id="KW-0067">ATP-binding</keyword>
<evidence type="ECO:0000256" key="5">
    <source>
        <dbReference type="ARBA" id="ARBA00022777"/>
    </source>
</evidence>
<proteinExistence type="predicted"/>
<comment type="caution">
    <text evidence="10">The sequence shown here is derived from an EMBL/GenBank/DDBJ whole genome shotgun (WGS) entry which is preliminary data.</text>
</comment>
<dbReference type="InterPro" id="IPR003594">
    <property type="entry name" value="HATPase_dom"/>
</dbReference>
<organism evidence="10 11">
    <name type="scientific">Variovorax ureilyticus</name>
    <dbReference type="NCBI Taxonomy" id="1836198"/>
    <lineage>
        <taxon>Bacteria</taxon>
        <taxon>Pseudomonadati</taxon>
        <taxon>Pseudomonadota</taxon>
        <taxon>Betaproteobacteria</taxon>
        <taxon>Burkholderiales</taxon>
        <taxon>Comamonadaceae</taxon>
        <taxon>Variovorax</taxon>
    </lineage>
</organism>
<dbReference type="InterPro" id="IPR036890">
    <property type="entry name" value="HATPase_C_sf"/>
</dbReference>
<dbReference type="Gene3D" id="3.30.450.20">
    <property type="entry name" value="PAS domain"/>
    <property type="match status" value="1"/>
</dbReference>
<dbReference type="SMART" id="SM00388">
    <property type="entry name" value="HisKA"/>
    <property type="match status" value="1"/>
</dbReference>
<keyword evidence="4" id="KW-0808">Transferase</keyword>
<dbReference type="InterPro" id="IPR029016">
    <property type="entry name" value="GAF-like_dom_sf"/>
</dbReference>
<dbReference type="GO" id="GO:0005524">
    <property type="term" value="F:ATP binding"/>
    <property type="evidence" value="ECO:0007669"/>
    <property type="project" value="UniProtKB-KW"/>
</dbReference>
<keyword evidence="7" id="KW-1133">Transmembrane helix</keyword>
<dbReference type="SMART" id="SM00065">
    <property type="entry name" value="GAF"/>
    <property type="match status" value="1"/>
</dbReference>
<dbReference type="RefSeq" id="WP_340355953.1">
    <property type="nucleotide sequence ID" value="NZ_JBBKZU010000002.1"/>
</dbReference>
<feature type="domain" description="Histidine kinase" evidence="8">
    <location>
        <begin position="574"/>
        <end position="789"/>
    </location>
</feature>
<keyword evidence="7" id="KW-0472">Membrane</keyword>
<evidence type="ECO:0000256" key="2">
    <source>
        <dbReference type="ARBA" id="ARBA00012438"/>
    </source>
</evidence>
<dbReference type="InterPro" id="IPR036097">
    <property type="entry name" value="HisK_dim/P_sf"/>
</dbReference>
<evidence type="ECO:0000256" key="7">
    <source>
        <dbReference type="SAM" id="Phobius"/>
    </source>
</evidence>
<dbReference type="InterPro" id="IPR003018">
    <property type="entry name" value="GAF"/>
</dbReference>
<dbReference type="SUPFAM" id="SSF55874">
    <property type="entry name" value="ATPase domain of HSP90 chaperone/DNA topoisomerase II/histidine kinase"/>
    <property type="match status" value="1"/>
</dbReference>
<feature type="domain" description="Response regulatory" evidence="9">
    <location>
        <begin position="813"/>
        <end position="928"/>
    </location>
</feature>
<gene>
    <name evidence="10" type="ORF">WKW77_06130</name>
</gene>
<dbReference type="InterPro" id="IPR003661">
    <property type="entry name" value="HisK_dim/P_dom"/>
</dbReference>
<sequence length="928" mass="99383">MARTSASLRNRLLSMAIGAILPVALMSALALGAMLQNQRDEISQSTLRLARAIATAIDNELRLTAAALQALALVDQMREVEAGPGNLRFAHELAKSVRDSHPEWRGVVLAKPNGDVLFGTESQLGSVKWSVMEPDSFREAVRLDTPVVGPVTRGPRGTQGFTVRVPVKRGGELAYVLTAIVSPDAIHRVIERQEVPEGWVVSAFDSNNVRVARSHRNEESFGTRPGPTLEALLAGMGTSNEATGFTSTVEGQKVRSAVVRIPWAGWTIALGAPTSALNRSLWSSGSAYGGGLAISLLLAALAAWQIARSIARPVAALRDDAKALGQGLPITGASTGIGEIDEVSEALVEAATLRGRQEAEREELLTKTLAARGAAVAAQRRLQILANASDQLSHSLEESAVLESIGSIVVPQIADFCRIDLMDERGVLQRKLTHHSDPLRAETIREFVANRTSSAETPGSFPYVVKTGDMYTRNLEPGDLAEFNDPSFRHFAELVGLRAVCAVPLIARGRTIGAMAALQAESGRHFAAEDAALIAELAHRTALALDNVRMFSESEVALKHAQVANRAKDEFLAMLGHELRNPLAPIIMALELMKRRDPTAFAREREMIDRQARHLVRMVDDLLDVSRIAAGKIKLNFENVDLEQVIGRALELCAPAFEKRDPPRVVLPAKTVHVRGDALRLTQVLCNLLTNASKFTPRDKGIVVELSPDGSEALLTVTDEGQGISSALLPHVFEQFVQGEQGLSRSSGGLGLGLAIAKNVVEQHGGTIRADSAGPGQGSCFTIRLPALRVNEPMPSRPLDGAASLAAAARPRRILVVDDNADAAESLAGMLVSEGHEVRTASSAVQALEVLRNFDAEAALIDIGLPGMNGYELARALRADVGTRAMKLIALTGFGQESDRRQAIDAGYDTHLVKPARPEDIAKSLGVE</sequence>
<dbReference type="Gene3D" id="3.30.450.40">
    <property type="match status" value="1"/>
</dbReference>
<feature type="transmembrane region" description="Helical" evidence="7">
    <location>
        <begin position="12"/>
        <end position="35"/>
    </location>
</feature>
<dbReference type="EC" id="2.7.13.3" evidence="2"/>
<dbReference type="PANTHER" id="PTHR43547">
    <property type="entry name" value="TWO-COMPONENT HISTIDINE KINASE"/>
    <property type="match status" value="1"/>
</dbReference>
<dbReference type="Gene3D" id="3.40.50.2300">
    <property type="match status" value="1"/>
</dbReference>
<evidence type="ECO:0000313" key="10">
    <source>
        <dbReference type="EMBL" id="MEJ8810638.1"/>
    </source>
</evidence>
<dbReference type="PROSITE" id="PS50110">
    <property type="entry name" value="RESPONSE_REGULATORY"/>
    <property type="match status" value="1"/>
</dbReference>
<dbReference type="Pfam" id="PF00512">
    <property type="entry name" value="HisKA"/>
    <property type="match status" value="1"/>
</dbReference>
<evidence type="ECO:0000256" key="4">
    <source>
        <dbReference type="ARBA" id="ARBA00022679"/>
    </source>
</evidence>
<dbReference type="EMBL" id="JBBKZU010000002">
    <property type="protein sequence ID" value="MEJ8810638.1"/>
    <property type="molecule type" value="Genomic_DNA"/>
</dbReference>
<evidence type="ECO:0000256" key="3">
    <source>
        <dbReference type="ARBA" id="ARBA00022553"/>
    </source>
</evidence>
<keyword evidence="11" id="KW-1185">Reference proteome</keyword>
<evidence type="ECO:0000256" key="1">
    <source>
        <dbReference type="ARBA" id="ARBA00000085"/>
    </source>
</evidence>
<dbReference type="InterPro" id="IPR011006">
    <property type="entry name" value="CheY-like_superfamily"/>
</dbReference>
<dbReference type="Gene3D" id="1.10.287.130">
    <property type="match status" value="1"/>
</dbReference>
<name>A0ABU8VAE7_9BURK</name>
<dbReference type="Proteomes" id="UP001365846">
    <property type="component" value="Unassembled WGS sequence"/>
</dbReference>
<feature type="modified residue" description="4-aspartylphosphate" evidence="6">
    <location>
        <position position="862"/>
    </location>
</feature>
<keyword evidence="3 6" id="KW-0597">Phosphoprotein</keyword>
<dbReference type="CDD" id="cd18773">
    <property type="entry name" value="PDC1_HK_sensor"/>
    <property type="match status" value="1"/>
</dbReference>
<dbReference type="SMART" id="SM00387">
    <property type="entry name" value="HATPase_c"/>
    <property type="match status" value="1"/>
</dbReference>
<dbReference type="Pfam" id="PF00072">
    <property type="entry name" value="Response_reg"/>
    <property type="match status" value="1"/>
</dbReference>
<evidence type="ECO:0000259" key="8">
    <source>
        <dbReference type="PROSITE" id="PS50109"/>
    </source>
</evidence>
<dbReference type="Gene3D" id="3.30.565.10">
    <property type="entry name" value="Histidine kinase-like ATPase, C-terminal domain"/>
    <property type="match status" value="1"/>
</dbReference>
<dbReference type="SUPFAM" id="SSF47384">
    <property type="entry name" value="Homodimeric domain of signal transducing histidine kinase"/>
    <property type="match status" value="1"/>
</dbReference>
<dbReference type="SMART" id="SM00448">
    <property type="entry name" value="REC"/>
    <property type="match status" value="1"/>
</dbReference>
<dbReference type="InterPro" id="IPR001789">
    <property type="entry name" value="Sig_transdc_resp-reg_receiver"/>
</dbReference>
<keyword evidence="5" id="KW-0418">Kinase</keyword>
<protein>
    <recommendedName>
        <fullName evidence="2">histidine kinase</fullName>
        <ecNumber evidence="2">2.7.13.3</ecNumber>
    </recommendedName>
</protein>
<dbReference type="CDD" id="cd00075">
    <property type="entry name" value="HATPase"/>
    <property type="match status" value="1"/>
</dbReference>
<keyword evidence="7" id="KW-0812">Transmembrane</keyword>
<dbReference type="CDD" id="cd17580">
    <property type="entry name" value="REC_2_DhkD-like"/>
    <property type="match status" value="1"/>
</dbReference>
<keyword evidence="10" id="KW-0547">Nucleotide-binding</keyword>
<dbReference type="Pfam" id="PF02518">
    <property type="entry name" value="HATPase_c"/>
    <property type="match status" value="1"/>
</dbReference>
<evidence type="ECO:0000259" key="9">
    <source>
        <dbReference type="PROSITE" id="PS50110"/>
    </source>
</evidence>